<evidence type="ECO:0000256" key="15">
    <source>
        <dbReference type="PROSITE-ProRule" id="PRU01091"/>
    </source>
</evidence>
<dbReference type="InterPro" id="IPR039420">
    <property type="entry name" value="WalR-like"/>
</dbReference>
<dbReference type="PROSITE" id="PS50110">
    <property type="entry name" value="RESPONSE_REGULATORY"/>
    <property type="match status" value="1"/>
</dbReference>
<dbReference type="AlphaFoldDB" id="A0A921DY47"/>
<evidence type="ECO:0000256" key="14">
    <source>
        <dbReference type="PROSITE-ProRule" id="PRU00169"/>
    </source>
</evidence>
<organism evidence="18 19">
    <name type="scientific">Aliicoccus persicus</name>
    <dbReference type="NCBI Taxonomy" id="930138"/>
    <lineage>
        <taxon>Bacteria</taxon>
        <taxon>Bacillati</taxon>
        <taxon>Bacillota</taxon>
        <taxon>Bacilli</taxon>
        <taxon>Bacillales</taxon>
        <taxon>Staphylococcaceae</taxon>
        <taxon>Aliicoccus</taxon>
    </lineage>
</organism>
<evidence type="ECO:0000313" key="19">
    <source>
        <dbReference type="Proteomes" id="UP000763505"/>
    </source>
</evidence>
<gene>
    <name evidence="18" type="ORF">K8V35_07880</name>
</gene>
<dbReference type="PANTHER" id="PTHR48111:SF49">
    <property type="entry name" value="HEME RESPONSE REGULATOR HSSR"/>
    <property type="match status" value="1"/>
</dbReference>
<dbReference type="InterPro" id="IPR001867">
    <property type="entry name" value="OmpR/PhoB-type_DNA-bd"/>
</dbReference>
<evidence type="ECO:0000256" key="8">
    <source>
        <dbReference type="ARBA" id="ARBA00023159"/>
    </source>
</evidence>
<dbReference type="InterPro" id="IPR011006">
    <property type="entry name" value="CheY-like_superfamily"/>
</dbReference>
<dbReference type="SMART" id="SM00862">
    <property type="entry name" value="Trans_reg_C"/>
    <property type="match status" value="1"/>
</dbReference>
<evidence type="ECO:0000259" key="17">
    <source>
        <dbReference type="PROSITE" id="PS51755"/>
    </source>
</evidence>
<dbReference type="CDD" id="cd00383">
    <property type="entry name" value="trans_reg_C"/>
    <property type="match status" value="1"/>
</dbReference>
<evidence type="ECO:0000256" key="2">
    <source>
        <dbReference type="ARBA" id="ARBA00022490"/>
    </source>
</evidence>
<evidence type="ECO:0000256" key="12">
    <source>
        <dbReference type="ARBA" id="ARBA00040489"/>
    </source>
</evidence>
<feature type="domain" description="OmpR/PhoB-type" evidence="17">
    <location>
        <begin position="124"/>
        <end position="221"/>
    </location>
</feature>
<reference evidence="18" key="2">
    <citation type="submission" date="2021-09" db="EMBL/GenBank/DDBJ databases">
        <authorList>
            <person name="Gilroy R."/>
        </authorList>
    </citation>
    <scope>NUCLEOTIDE SEQUENCE</scope>
    <source>
        <strain evidence="18">6019</strain>
    </source>
</reference>
<dbReference type="GO" id="GO:0005829">
    <property type="term" value="C:cytosol"/>
    <property type="evidence" value="ECO:0007669"/>
    <property type="project" value="TreeGrafter"/>
</dbReference>
<dbReference type="GO" id="GO:0032993">
    <property type="term" value="C:protein-DNA complex"/>
    <property type="evidence" value="ECO:0007669"/>
    <property type="project" value="TreeGrafter"/>
</dbReference>
<dbReference type="PROSITE" id="PS51755">
    <property type="entry name" value="OMPR_PHOB"/>
    <property type="match status" value="1"/>
</dbReference>
<keyword evidence="4" id="KW-0902">Two-component regulatory system</keyword>
<dbReference type="GO" id="GO:0000976">
    <property type="term" value="F:transcription cis-regulatory region binding"/>
    <property type="evidence" value="ECO:0007669"/>
    <property type="project" value="TreeGrafter"/>
</dbReference>
<feature type="domain" description="Response regulatory" evidence="16">
    <location>
        <begin position="3"/>
        <end position="116"/>
    </location>
</feature>
<feature type="DNA-binding region" description="OmpR/PhoB-type" evidence="15">
    <location>
        <begin position="124"/>
        <end position="221"/>
    </location>
</feature>
<evidence type="ECO:0000256" key="11">
    <source>
        <dbReference type="ARBA" id="ARBA00039976"/>
    </source>
</evidence>
<evidence type="ECO:0000256" key="13">
    <source>
        <dbReference type="ARBA" id="ARBA00042383"/>
    </source>
</evidence>
<keyword evidence="9" id="KW-0804">Transcription</keyword>
<evidence type="ECO:0000256" key="1">
    <source>
        <dbReference type="ARBA" id="ARBA00004496"/>
    </source>
</evidence>
<evidence type="ECO:0000313" key="18">
    <source>
        <dbReference type="EMBL" id="HJE20255.1"/>
    </source>
</evidence>
<keyword evidence="5" id="KW-0805">Transcription regulation</keyword>
<dbReference type="Gene3D" id="3.40.50.2300">
    <property type="match status" value="1"/>
</dbReference>
<keyword evidence="6" id="KW-0843">Virulence</keyword>
<dbReference type="SUPFAM" id="SSF52172">
    <property type="entry name" value="CheY-like"/>
    <property type="match status" value="1"/>
</dbReference>
<dbReference type="Gene3D" id="1.10.10.10">
    <property type="entry name" value="Winged helix-like DNA-binding domain superfamily/Winged helix DNA-binding domain"/>
    <property type="match status" value="1"/>
</dbReference>
<comment type="subcellular location">
    <subcellularLocation>
        <location evidence="1">Cytoplasm</location>
    </subcellularLocation>
</comment>
<dbReference type="PANTHER" id="PTHR48111">
    <property type="entry name" value="REGULATOR OF RPOS"/>
    <property type="match status" value="1"/>
</dbReference>
<dbReference type="Pfam" id="PF00486">
    <property type="entry name" value="Trans_reg_C"/>
    <property type="match status" value="1"/>
</dbReference>
<reference evidence="18" key="1">
    <citation type="journal article" date="2021" name="PeerJ">
        <title>Extensive microbial diversity within the chicken gut microbiome revealed by metagenomics and culture.</title>
        <authorList>
            <person name="Gilroy R."/>
            <person name="Ravi A."/>
            <person name="Getino M."/>
            <person name="Pursley I."/>
            <person name="Horton D.L."/>
            <person name="Alikhan N.F."/>
            <person name="Baker D."/>
            <person name="Gharbi K."/>
            <person name="Hall N."/>
            <person name="Watson M."/>
            <person name="Adriaenssens E.M."/>
            <person name="Foster-Nyarko E."/>
            <person name="Jarju S."/>
            <person name="Secka A."/>
            <person name="Antonio M."/>
            <person name="Oren A."/>
            <person name="Chaudhuri R.R."/>
            <person name="La Ragione R."/>
            <person name="Hildebrand F."/>
            <person name="Pallen M.J."/>
        </authorList>
    </citation>
    <scope>NUCLEOTIDE SEQUENCE</scope>
    <source>
        <strain evidence="18">6019</strain>
    </source>
</reference>
<name>A0A921DY47_9STAP</name>
<dbReference type="EMBL" id="DYYI01000087">
    <property type="protein sequence ID" value="HJE20255.1"/>
    <property type="molecule type" value="Genomic_DNA"/>
</dbReference>
<evidence type="ECO:0000259" key="16">
    <source>
        <dbReference type="PROSITE" id="PS50110"/>
    </source>
</evidence>
<dbReference type="GO" id="GO:0006355">
    <property type="term" value="P:regulation of DNA-templated transcription"/>
    <property type="evidence" value="ECO:0007669"/>
    <property type="project" value="InterPro"/>
</dbReference>
<accession>A0A921DY47</accession>
<evidence type="ECO:0000256" key="6">
    <source>
        <dbReference type="ARBA" id="ARBA00023026"/>
    </source>
</evidence>
<dbReference type="FunFam" id="1.10.10.10:FF:000018">
    <property type="entry name" value="DNA-binding response regulator ResD"/>
    <property type="match status" value="1"/>
</dbReference>
<evidence type="ECO:0000256" key="7">
    <source>
        <dbReference type="ARBA" id="ARBA00023125"/>
    </source>
</evidence>
<proteinExistence type="predicted"/>
<evidence type="ECO:0000256" key="10">
    <source>
        <dbReference type="ARBA" id="ARBA00037471"/>
    </source>
</evidence>
<keyword evidence="8" id="KW-0010">Activator</keyword>
<dbReference type="InterPro" id="IPR036388">
    <property type="entry name" value="WH-like_DNA-bd_sf"/>
</dbReference>
<evidence type="ECO:0000256" key="4">
    <source>
        <dbReference type="ARBA" id="ARBA00023012"/>
    </source>
</evidence>
<dbReference type="Proteomes" id="UP000763505">
    <property type="component" value="Unassembled WGS sequence"/>
</dbReference>
<dbReference type="CDD" id="cd17574">
    <property type="entry name" value="REC_OmpR"/>
    <property type="match status" value="1"/>
</dbReference>
<comment type="caution">
    <text evidence="18">The sequence shown here is derived from an EMBL/GenBank/DDBJ whole genome shotgun (WGS) entry which is preliminary data.</text>
</comment>
<dbReference type="InterPro" id="IPR001789">
    <property type="entry name" value="Sig_transdc_resp-reg_receiver"/>
</dbReference>
<dbReference type="FunFam" id="3.40.50.2300:FF:000001">
    <property type="entry name" value="DNA-binding response regulator PhoB"/>
    <property type="match status" value="1"/>
</dbReference>
<keyword evidence="2" id="KW-0963">Cytoplasm</keyword>
<feature type="modified residue" description="4-aspartylphosphate" evidence="14">
    <location>
        <position position="52"/>
    </location>
</feature>
<evidence type="ECO:0000256" key="5">
    <source>
        <dbReference type="ARBA" id="ARBA00023015"/>
    </source>
</evidence>
<dbReference type="SMART" id="SM00448">
    <property type="entry name" value="REC"/>
    <property type="match status" value="1"/>
</dbReference>
<dbReference type="Pfam" id="PF00072">
    <property type="entry name" value="Response_reg"/>
    <property type="match status" value="1"/>
</dbReference>
<dbReference type="GO" id="GO:0000156">
    <property type="term" value="F:phosphorelay response regulator activity"/>
    <property type="evidence" value="ECO:0007669"/>
    <property type="project" value="TreeGrafter"/>
</dbReference>
<protein>
    <recommendedName>
        <fullName evidence="11">Heme response regulator HssR</fullName>
    </recommendedName>
    <alternativeName>
        <fullName evidence="13">Staphylococcal respiratory response protein A</fullName>
    </alternativeName>
    <alternativeName>
        <fullName evidence="12">Transcriptional regulatory protein SrrA</fullName>
    </alternativeName>
</protein>
<evidence type="ECO:0000256" key="9">
    <source>
        <dbReference type="ARBA" id="ARBA00023163"/>
    </source>
</evidence>
<sequence>MTHILLVDDDQNILTFVSRQLEKNGNEVVTATDGRRAVEKLKTHDVDIAIVDIMMPFMDGLSLTEVIKNNHDIPVIMLTAKSQIDDKREAFSRGADDYLTKPFEFEELLFRIEAILRRTNKSDKDFIRLKNIVIDKSDYVVKIDNKTIKLPLKEFELLYYFAQHKNQVFSREQLIEEIWGLDFEGDNRTVDVHIKRLRSRFKDNAPFEIRTIRNIGYSLEITQDE</sequence>
<evidence type="ECO:0000256" key="3">
    <source>
        <dbReference type="ARBA" id="ARBA00022553"/>
    </source>
</evidence>
<keyword evidence="7 15" id="KW-0238">DNA-binding</keyword>
<keyword evidence="3 14" id="KW-0597">Phosphoprotein</keyword>
<comment type="function">
    <text evidence="10">Member of the two-component regulatory system HssS/HssR involved in intracellular heme homeostasis and tempering of staphylococcal virulence. Phosphorylated HssR binds to a direct repeat sequence within hrtAB promoter and activates the expression of hrtAB, an efflux pump, in response to extracellular heme, hemin, hemoglobin or blood.</text>
</comment>